<accession>A0A8S2TA34</accession>
<reference evidence="1" key="1">
    <citation type="submission" date="2021-02" db="EMBL/GenBank/DDBJ databases">
        <authorList>
            <person name="Nowell W R."/>
        </authorList>
    </citation>
    <scope>NUCLEOTIDE SEQUENCE</scope>
</reference>
<dbReference type="EMBL" id="CAJOBI010032275">
    <property type="protein sequence ID" value="CAF4279310.1"/>
    <property type="molecule type" value="Genomic_DNA"/>
</dbReference>
<gene>
    <name evidence="1" type="ORF">SMN809_LOCUS25184</name>
</gene>
<proteinExistence type="predicted"/>
<comment type="caution">
    <text evidence="1">The sequence shown here is derived from an EMBL/GenBank/DDBJ whole genome shotgun (WGS) entry which is preliminary data.</text>
</comment>
<sequence length="135" mass="15203">MKDYLKLHVLTVQKEFDVVVEAFKALMIDLKHSDGEDADGDVLIIRLQSQRCDGMTKYAACSSHSACASFPMASSSKASIYIDQFWMSCSELVQCESQNNTCNEPEHLCVNHTRCHAFPICYPVPSFNPEYCQPI</sequence>
<dbReference type="Proteomes" id="UP000676336">
    <property type="component" value="Unassembled WGS sequence"/>
</dbReference>
<dbReference type="AlphaFoldDB" id="A0A8S2TA34"/>
<name>A0A8S2TA34_9BILA</name>
<evidence type="ECO:0000313" key="1">
    <source>
        <dbReference type="EMBL" id="CAF4279310.1"/>
    </source>
</evidence>
<protein>
    <submittedName>
        <fullName evidence="1">Uncharacterized protein</fullName>
    </submittedName>
</protein>
<feature type="non-terminal residue" evidence="1">
    <location>
        <position position="135"/>
    </location>
</feature>
<feature type="non-terminal residue" evidence="1">
    <location>
        <position position="1"/>
    </location>
</feature>
<organism evidence="1 2">
    <name type="scientific">Rotaria magnacalcarata</name>
    <dbReference type="NCBI Taxonomy" id="392030"/>
    <lineage>
        <taxon>Eukaryota</taxon>
        <taxon>Metazoa</taxon>
        <taxon>Spiralia</taxon>
        <taxon>Gnathifera</taxon>
        <taxon>Rotifera</taxon>
        <taxon>Eurotatoria</taxon>
        <taxon>Bdelloidea</taxon>
        <taxon>Philodinida</taxon>
        <taxon>Philodinidae</taxon>
        <taxon>Rotaria</taxon>
    </lineage>
</organism>
<evidence type="ECO:0000313" key="2">
    <source>
        <dbReference type="Proteomes" id="UP000676336"/>
    </source>
</evidence>